<dbReference type="PANTHER" id="PTHR47585:SF2">
    <property type="entry name" value="DUF1446 DOMAIN PROTEIN (AFU_ORTHOLOGUE AFUA_6G11420)"/>
    <property type="match status" value="1"/>
</dbReference>
<comment type="caution">
    <text evidence="3">The sequence shown here is derived from an EMBL/GenBank/DDBJ whole genome shotgun (WGS) entry which is preliminary data.</text>
</comment>
<name>A0A162JBM7_9HYPO</name>
<gene>
    <name evidence="3" type="ORF">SPI_01168</name>
</gene>
<organism evidence="3 4">
    <name type="scientific">Niveomyces insectorum RCEF 264</name>
    <dbReference type="NCBI Taxonomy" id="1081102"/>
    <lineage>
        <taxon>Eukaryota</taxon>
        <taxon>Fungi</taxon>
        <taxon>Dikarya</taxon>
        <taxon>Ascomycota</taxon>
        <taxon>Pezizomycotina</taxon>
        <taxon>Sordariomycetes</taxon>
        <taxon>Hypocreomycetidae</taxon>
        <taxon>Hypocreales</taxon>
        <taxon>Cordycipitaceae</taxon>
        <taxon>Niveomyces</taxon>
    </lineage>
</organism>
<dbReference type="Pfam" id="PF07287">
    <property type="entry name" value="AtuA"/>
    <property type="match status" value="1"/>
</dbReference>
<dbReference type="OrthoDB" id="10265871at2759"/>
<feature type="domain" description="Acyclic terpene utilisation N-terminal" evidence="1">
    <location>
        <begin position="9"/>
        <end position="451"/>
    </location>
</feature>
<evidence type="ECO:0000259" key="2">
    <source>
        <dbReference type="Pfam" id="PF23544"/>
    </source>
</evidence>
<dbReference type="InterPro" id="IPR056362">
    <property type="entry name" value="AtuA-like_ferredoxin_dom"/>
</dbReference>
<evidence type="ECO:0008006" key="5">
    <source>
        <dbReference type="Google" id="ProtNLM"/>
    </source>
</evidence>
<sequence>MSPSKDRPVRIAQIAASNVDRHEIFGILAKTDEADVFVGDWMSEWNMCARGAGKALGTEEVSYEETFVDAIQPALAALQRNGIKVAVNAGAADTAKLHARIVELVQEQGLHLNVAYVDGDEVTDTIRQLIRKDKTRFKHLVDGEDHLGPDGEKLVFAQCYLGAMGIARALHEGADIVLCGRVADASPAVGAAAWWHNWRPDQFDQLAAALLAGHLIECTGYVTGANFSGFKRFPVNVKTGFPIAEISAAGDVVITKTKIFTGELSVETCTCQFLYEIQGPWYFNSDVTADITHTRLERVGPDRVRLSGVRGLPPPPTTRVGLTTLGGYQAEVHWFMVGLDVREKAAMLTAQVRERLNTDNFTCLRFQTYGSVAEDAATQAAATVDFRIFAQAPTEAQISHPNFFRPCIDILNITYPGATFHLDNRQSFPKLYYEYYASLLDQTLVHHRVHVNGQVLDIAPPAVTKVYPSIQPTMNEVADAVDLASFGPTTRAPLGYVAHGRSGDKSSNVNLGLFVRHADEYAWLRSLLTVAKIKELLRDEYTGNPVDRYEFRNVWAVHFLLHDHLDRGVNSNSTYDFLGKNVAEFVRYQKVDIPNKFLERGKI</sequence>
<evidence type="ECO:0000259" key="1">
    <source>
        <dbReference type="Pfam" id="PF07287"/>
    </source>
</evidence>
<dbReference type="PANTHER" id="PTHR47585">
    <property type="match status" value="1"/>
</dbReference>
<dbReference type="Proteomes" id="UP000076874">
    <property type="component" value="Unassembled WGS sequence"/>
</dbReference>
<accession>A0A162JBM7</accession>
<reference evidence="3 4" key="1">
    <citation type="journal article" date="2016" name="Genome Biol. Evol.">
        <title>Divergent and convergent evolution of fungal pathogenicity.</title>
        <authorList>
            <person name="Shang Y."/>
            <person name="Xiao G."/>
            <person name="Zheng P."/>
            <person name="Cen K."/>
            <person name="Zhan S."/>
            <person name="Wang C."/>
        </authorList>
    </citation>
    <scope>NUCLEOTIDE SEQUENCE [LARGE SCALE GENOMIC DNA]</scope>
    <source>
        <strain evidence="3 4">RCEF 264</strain>
    </source>
</reference>
<dbReference type="EMBL" id="AZHD01000002">
    <property type="protein sequence ID" value="OAA66592.1"/>
    <property type="molecule type" value="Genomic_DNA"/>
</dbReference>
<evidence type="ECO:0000313" key="3">
    <source>
        <dbReference type="EMBL" id="OAA66592.1"/>
    </source>
</evidence>
<protein>
    <recommendedName>
        <fullName evidence="5">DUF1446 domain containing protein</fullName>
    </recommendedName>
</protein>
<dbReference type="AlphaFoldDB" id="A0A162JBM7"/>
<keyword evidence="4" id="KW-1185">Reference proteome</keyword>
<evidence type="ECO:0000313" key="4">
    <source>
        <dbReference type="Proteomes" id="UP000076874"/>
    </source>
</evidence>
<dbReference type="Pfam" id="PF23544">
    <property type="entry name" value="AtuA_ferredoxin"/>
    <property type="match status" value="1"/>
</dbReference>
<proteinExistence type="predicted"/>
<dbReference type="InterPro" id="IPR010839">
    <property type="entry name" value="AtuA_N"/>
</dbReference>
<feature type="domain" description="AtuA-like ferredoxin-fold" evidence="2">
    <location>
        <begin position="493"/>
        <end position="591"/>
    </location>
</feature>